<protein>
    <submittedName>
        <fullName evidence="2">Uncharacterized protein</fullName>
    </submittedName>
</protein>
<accession>X0UPU3</accession>
<comment type="caution">
    <text evidence="2">The sequence shown here is derived from an EMBL/GenBank/DDBJ whole genome shotgun (WGS) entry which is preliminary data.</text>
</comment>
<feature type="non-terminal residue" evidence="2">
    <location>
        <position position="1"/>
    </location>
</feature>
<name>X0UPU3_9ZZZZ</name>
<feature type="transmembrane region" description="Helical" evidence="1">
    <location>
        <begin position="118"/>
        <end position="135"/>
    </location>
</feature>
<proteinExistence type="predicted"/>
<sequence length="273" mass="30240">SSLRIMYEEKRVMEGSMKHETMRFSALDAVNDMSILASSVVFYVAGLAALIQTIERSGMAVLLRQKPTLPTEYTEYLACVLNEVPIVNSVMGAAANYLKYSDNVAAQIVYNGWQGNGIRLLIVVTVSIIVVRALLLRFQQWSQQIAMAHGLESGTVSAEGVKKRLVRVPTTLNSRLMTSALTHPDTLVRKRALAAMAKLEVPHFARDFLMKLDNHLERDLGLAHIREACANMSASAREKLGGELAPVLEKQMATIKDAIDMQTRARLEELKSL</sequence>
<feature type="non-terminal residue" evidence="2">
    <location>
        <position position="273"/>
    </location>
</feature>
<gene>
    <name evidence="2" type="ORF">S01H1_33027</name>
</gene>
<evidence type="ECO:0000256" key="1">
    <source>
        <dbReference type="SAM" id="Phobius"/>
    </source>
</evidence>
<keyword evidence="1" id="KW-0812">Transmembrane</keyword>
<dbReference type="AlphaFoldDB" id="X0UPU3"/>
<feature type="transmembrane region" description="Helical" evidence="1">
    <location>
        <begin position="33"/>
        <end position="54"/>
    </location>
</feature>
<keyword evidence="1" id="KW-1133">Transmembrane helix</keyword>
<organism evidence="2">
    <name type="scientific">marine sediment metagenome</name>
    <dbReference type="NCBI Taxonomy" id="412755"/>
    <lineage>
        <taxon>unclassified sequences</taxon>
        <taxon>metagenomes</taxon>
        <taxon>ecological metagenomes</taxon>
    </lineage>
</organism>
<evidence type="ECO:0000313" key="2">
    <source>
        <dbReference type="EMBL" id="GAG07844.1"/>
    </source>
</evidence>
<keyword evidence="1" id="KW-0472">Membrane</keyword>
<reference evidence="2" key="1">
    <citation type="journal article" date="2014" name="Front. Microbiol.">
        <title>High frequency of phylogenetically diverse reductive dehalogenase-homologous genes in deep subseafloor sedimentary metagenomes.</title>
        <authorList>
            <person name="Kawai M."/>
            <person name="Futagami T."/>
            <person name="Toyoda A."/>
            <person name="Takaki Y."/>
            <person name="Nishi S."/>
            <person name="Hori S."/>
            <person name="Arai W."/>
            <person name="Tsubouchi T."/>
            <person name="Morono Y."/>
            <person name="Uchiyama I."/>
            <person name="Ito T."/>
            <person name="Fujiyama A."/>
            <person name="Inagaki F."/>
            <person name="Takami H."/>
        </authorList>
    </citation>
    <scope>NUCLEOTIDE SEQUENCE</scope>
    <source>
        <strain evidence="2">Expedition CK06-06</strain>
    </source>
</reference>
<dbReference type="EMBL" id="BARS01020485">
    <property type="protein sequence ID" value="GAG07844.1"/>
    <property type="molecule type" value="Genomic_DNA"/>
</dbReference>